<evidence type="ECO:0000313" key="1">
    <source>
        <dbReference type="EMBL" id="KAJ1107068.1"/>
    </source>
</evidence>
<reference evidence="1" key="1">
    <citation type="journal article" date="2022" name="bioRxiv">
        <title>Sequencing and chromosome-scale assembly of the giantPleurodeles waltlgenome.</title>
        <authorList>
            <person name="Brown T."/>
            <person name="Elewa A."/>
            <person name="Iarovenko S."/>
            <person name="Subramanian E."/>
            <person name="Araus A.J."/>
            <person name="Petzold A."/>
            <person name="Susuki M."/>
            <person name="Suzuki K.-i.T."/>
            <person name="Hayashi T."/>
            <person name="Toyoda A."/>
            <person name="Oliveira C."/>
            <person name="Osipova E."/>
            <person name="Leigh N.D."/>
            <person name="Simon A."/>
            <person name="Yun M.H."/>
        </authorList>
    </citation>
    <scope>NUCLEOTIDE SEQUENCE</scope>
    <source>
        <strain evidence="1">20211129_DDA</strain>
        <tissue evidence="1">Liver</tissue>
    </source>
</reference>
<evidence type="ECO:0008006" key="3">
    <source>
        <dbReference type="Google" id="ProtNLM"/>
    </source>
</evidence>
<dbReference type="Gene3D" id="3.30.70.1820">
    <property type="entry name" value="L1 transposable element, RRM domain"/>
    <property type="match status" value="1"/>
</dbReference>
<organism evidence="1 2">
    <name type="scientific">Pleurodeles waltl</name>
    <name type="common">Iberian ribbed newt</name>
    <dbReference type="NCBI Taxonomy" id="8319"/>
    <lineage>
        <taxon>Eukaryota</taxon>
        <taxon>Metazoa</taxon>
        <taxon>Chordata</taxon>
        <taxon>Craniata</taxon>
        <taxon>Vertebrata</taxon>
        <taxon>Euteleostomi</taxon>
        <taxon>Amphibia</taxon>
        <taxon>Batrachia</taxon>
        <taxon>Caudata</taxon>
        <taxon>Salamandroidea</taxon>
        <taxon>Salamandridae</taxon>
        <taxon>Pleurodelinae</taxon>
        <taxon>Pleurodeles</taxon>
    </lineage>
</organism>
<keyword evidence="2" id="KW-1185">Reference proteome</keyword>
<proteinExistence type="predicted"/>
<sequence length="118" mass="13270">MDRITEGLDKHAEWLNMVERGISDIEDDRTTLTSNQSNMGKTLAALQMKVEDLEARSRRNNLHIVGIAESTSIDNIEIYIKLLLIQLLGHQTFSAIFVVERAHGSKAACPPQGRRIDQ</sequence>
<dbReference type="EMBL" id="JANPWB010000013">
    <property type="protein sequence ID" value="KAJ1107068.1"/>
    <property type="molecule type" value="Genomic_DNA"/>
</dbReference>
<evidence type="ECO:0000313" key="2">
    <source>
        <dbReference type="Proteomes" id="UP001066276"/>
    </source>
</evidence>
<name>A0AAV7N1H9_PLEWA</name>
<dbReference type="Proteomes" id="UP001066276">
    <property type="component" value="Chromosome 9"/>
</dbReference>
<comment type="caution">
    <text evidence="1">The sequence shown here is derived from an EMBL/GenBank/DDBJ whole genome shotgun (WGS) entry which is preliminary data.</text>
</comment>
<gene>
    <name evidence="1" type="ORF">NDU88_004465</name>
</gene>
<accession>A0AAV7N1H9</accession>
<protein>
    <recommendedName>
        <fullName evidence="3">t-SNARE coiled-coil homology domain-containing protein</fullName>
    </recommendedName>
</protein>
<dbReference type="AlphaFoldDB" id="A0AAV7N1H9"/>